<keyword evidence="5 9" id="KW-0067">ATP-binding</keyword>
<evidence type="ECO:0000256" key="2">
    <source>
        <dbReference type="ARBA" id="ARBA00007094"/>
    </source>
</evidence>
<dbReference type="Pfam" id="PF05192">
    <property type="entry name" value="MutS_III"/>
    <property type="match status" value="1"/>
</dbReference>
<dbReference type="SMART" id="SM00534">
    <property type="entry name" value="MUTSac"/>
    <property type="match status" value="1"/>
</dbReference>
<comment type="caution">
    <text evidence="13">The sequence shown here is derived from an EMBL/GenBank/DDBJ whole genome shotgun (WGS) entry which is preliminary data.</text>
</comment>
<dbReference type="Pfam" id="PF00488">
    <property type="entry name" value="MutS_V"/>
    <property type="match status" value="1"/>
</dbReference>
<dbReference type="InterPro" id="IPR007861">
    <property type="entry name" value="DNA_mismatch_repair_MutS_clamp"/>
</dbReference>
<dbReference type="Gene3D" id="1.10.1420.10">
    <property type="match status" value="2"/>
</dbReference>
<keyword evidence="6 9" id="KW-0238">DNA-binding</keyword>
<keyword evidence="4 9" id="KW-0227">DNA damage</keyword>
<dbReference type="FunFam" id="1.10.1420.10:FF:000004">
    <property type="entry name" value="DNA mismatch repair protein Msh3"/>
    <property type="match status" value="1"/>
</dbReference>
<dbReference type="Gene3D" id="3.30.420.110">
    <property type="entry name" value="MutS, connector domain"/>
    <property type="match status" value="1"/>
</dbReference>
<feature type="region of interest" description="Disordered" evidence="11">
    <location>
        <begin position="1"/>
        <end position="27"/>
    </location>
</feature>
<comment type="function">
    <text evidence="9 10">Component of the post-replicative DNA mismatch repair system (MMR).</text>
</comment>
<evidence type="ECO:0000256" key="5">
    <source>
        <dbReference type="ARBA" id="ARBA00022840"/>
    </source>
</evidence>
<dbReference type="Gene3D" id="3.40.1170.10">
    <property type="entry name" value="DNA repair protein MutS, domain I"/>
    <property type="match status" value="1"/>
</dbReference>
<evidence type="ECO:0000313" key="13">
    <source>
        <dbReference type="EMBL" id="OWF46885.1"/>
    </source>
</evidence>
<sequence length="1169" mass="130927">MSARKSLTNLKPLSHRTNESNANEKKQVTISKFFASKSAKNDSELVIIDNSSREGSADEKKVSSTIKKRRRKKVNDSDDNRSKKQCLDDGGAQFSEKEAETGPSSVIKVDRLRTDEASNGEKSTEREKNDSRSHCISPGVEHATSLSENTKHKLQQFESSVNKDGDSNSGEIISISELKRNRNLPDISSVSSSLSKENDLEASKTSDSDDEYNAPGTSKSMPASSTLTKIIRKSSSTFASNSTFANKTTKTPTSAGKKGKYTPLEQQFVDIKDKCPHAVLCVECGYRYRFFGQDAEIAAEVLNIFCHLDHNFMTASIPTHRLFVHVRRLVAAGYKVGVVKQMETAALKAAGDNRSAPFTRELSALYTKSTLIGEDVNPLLNVEDTGDSSCGTSTSYLMCVYEAPPNKNSKQHTTAIFAIQPSTGDVVYDSFEDNAMHGELETRLFHIQPSEILISDDLHEDTDNFIQRLASISCTPDDRMRVERIDGQQLEYNTAFQTVSKFYTNENIAGISLLQEVLSLPRPVISCLAGTISYLSDFNLDKILTLTSNFTQFSVKSKFMQLPGNTVRNLEMFQNQTNGSERGSLFRVMNQTVSRFGGRMLRMWLSRPLLSASEIKQRHAAVQDLIDGPCAETMAKLRAILGKSPDLEKGLASIYHKKCSVVEFYLVCKALSQLQKDVQLLARSQCPQLNSHLLKTILTSVPDLLQDAESFVSSIREKSVRDNEKTQLFADEGKFPLIPKGKQAIQEVMSEIQAHRREVRLVLRLPALEYVTVMGTEFLIEVKNNSVHLVPKDWIKISSTKAVSRFHSPFIEKTYRRLQQLREQLKLDCHRVWLEFLSSFGENYQSYKKAVQHLATLDCLFSLAAIAKHHDYCRPEIVDDDEFCIHIENGRHPIIQQLIGEHEQYVPNHTRLSRESDRVMIITGPNMGGKSSYIKQVALIAVMAQIGSYVPAESARLGILDAVYTRMGASDEIYSRRSTFMVELQEASDIIANATDRSLVILDELGRGTSTHDGTAIALATLDYFIQKVKCLCLFVTHYPMLSEFEHKFPGIVQNFHMSFFLDDEEEIVGETEQAVNETSAIESITFLYQLVVGVAGRSYGLNVARLAGIPHDIIQQGACQSKYLEAKIMERREQLKLFQAMFTCPKTEMADILQELQKSEDQQMSSST</sequence>
<dbReference type="PANTHER" id="PTHR11361">
    <property type="entry name" value="DNA MISMATCH REPAIR PROTEIN MUTS FAMILY MEMBER"/>
    <property type="match status" value="1"/>
</dbReference>
<feature type="region of interest" description="Disordered" evidence="11">
    <location>
        <begin position="186"/>
        <end position="226"/>
    </location>
</feature>
<evidence type="ECO:0000256" key="7">
    <source>
        <dbReference type="ARBA" id="ARBA00023204"/>
    </source>
</evidence>
<dbReference type="Gene3D" id="3.40.50.300">
    <property type="entry name" value="P-loop containing nucleotide triphosphate hydrolases"/>
    <property type="match status" value="1"/>
</dbReference>
<dbReference type="EMBL" id="NEDP02004063">
    <property type="protein sequence ID" value="OWF46885.1"/>
    <property type="molecule type" value="Genomic_DNA"/>
</dbReference>
<dbReference type="SMART" id="SM00533">
    <property type="entry name" value="MUTSd"/>
    <property type="match status" value="1"/>
</dbReference>
<keyword evidence="3 9" id="KW-0547">Nucleotide-binding</keyword>
<dbReference type="InterPro" id="IPR017261">
    <property type="entry name" value="DNA_mismatch_repair_MutS/MSH"/>
</dbReference>
<feature type="compositionally biased region" description="Basic and acidic residues" evidence="11">
    <location>
        <begin position="51"/>
        <end position="62"/>
    </location>
</feature>
<organism evidence="13 14">
    <name type="scientific">Mizuhopecten yessoensis</name>
    <name type="common">Japanese scallop</name>
    <name type="synonym">Patinopecten yessoensis</name>
    <dbReference type="NCBI Taxonomy" id="6573"/>
    <lineage>
        <taxon>Eukaryota</taxon>
        <taxon>Metazoa</taxon>
        <taxon>Spiralia</taxon>
        <taxon>Lophotrochozoa</taxon>
        <taxon>Mollusca</taxon>
        <taxon>Bivalvia</taxon>
        <taxon>Autobranchia</taxon>
        <taxon>Pteriomorphia</taxon>
        <taxon>Pectinida</taxon>
        <taxon>Pectinoidea</taxon>
        <taxon>Pectinidae</taxon>
        <taxon>Mizuhopecten</taxon>
    </lineage>
</organism>
<name>A0A210QDR9_MIZYE</name>
<dbReference type="InterPro" id="IPR000432">
    <property type="entry name" value="DNA_mismatch_repair_MutS_C"/>
</dbReference>
<dbReference type="SUPFAM" id="SSF48334">
    <property type="entry name" value="DNA repair protein MutS, domain III"/>
    <property type="match status" value="1"/>
</dbReference>
<evidence type="ECO:0000256" key="9">
    <source>
        <dbReference type="PIRNR" id="PIRNR037677"/>
    </source>
</evidence>
<evidence type="ECO:0000313" key="14">
    <source>
        <dbReference type="Proteomes" id="UP000242188"/>
    </source>
</evidence>
<dbReference type="InterPro" id="IPR007696">
    <property type="entry name" value="DNA_mismatch_repair_MutS_core"/>
</dbReference>
<feature type="compositionally biased region" description="Basic and acidic residues" evidence="11">
    <location>
        <begin position="122"/>
        <end position="133"/>
    </location>
</feature>
<protein>
    <recommendedName>
        <fullName evidence="9">DNA mismatch repair protein</fullName>
    </recommendedName>
</protein>
<dbReference type="Pfam" id="PF01624">
    <property type="entry name" value="MutS_I"/>
    <property type="match status" value="1"/>
</dbReference>
<dbReference type="Pfam" id="PF05188">
    <property type="entry name" value="MutS_II"/>
    <property type="match status" value="1"/>
</dbReference>
<feature type="compositionally biased region" description="Polar residues" evidence="11">
    <location>
        <begin position="1"/>
        <end position="11"/>
    </location>
</feature>
<dbReference type="AlphaFoldDB" id="A0A210QDR9"/>
<dbReference type="InterPro" id="IPR007860">
    <property type="entry name" value="DNA_mmatch_repair_MutS_con_dom"/>
</dbReference>
<evidence type="ECO:0000256" key="1">
    <source>
        <dbReference type="ARBA" id="ARBA00004123"/>
    </source>
</evidence>
<comment type="similarity">
    <text evidence="2">Belongs to the DNA mismatch repair MutS family. MSH3 subfamily.</text>
</comment>
<dbReference type="FunFam" id="3.40.1170.10:FF:000004">
    <property type="entry name" value="DNA mismatch repair protein"/>
    <property type="match status" value="1"/>
</dbReference>
<comment type="subcellular location">
    <subcellularLocation>
        <location evidence="1">Nucleus</location>
    </subcellularLocation>
</comment>
<gene>
    <name evidence="13" type="ORF">KP79_PYT14975</name>
</gene>
<feature type="compositionally biased region" description="Polar residues" evidence="11">
    <location>
        <begin position="215"/>
        <end position="226"/>
    </location>
</feature>
<dbReference type="SUPFAM" id="SSF53150">
    <property type="entry name" value="DNA repair protein MutS, domain II"/>
    <property type="match status" value="1"/>
</dbReference>
<evidence type="ECO:0000256" key="8">
    <source>
        <dbReference type="ARBA" id="ARBA00023242"/>
    </source>
</evidence>
<dbReference type="SUPFAM" id="SSF55271">
    <property type="entry name" value="DNA repair protein MutS, domain I"/>
    <property type="match status" value="1"/>
</dbReference>
<dbReference type="GO" id="GO:0006298">
    <property type="term" value="P:mismatch repair"/>
    <property type="evidence" value="ECO:0007669"/>
    <property type="project" value="InterPro"/>
</dbReference>
<dbReference type="InterPro" id="IPR016151">
    <property type="entry name" value="DNA_mismatch_repair_MutS_N"/>
</dbReference>
<dbReference type="PANTHER" id="PTHR11361:SF122">
    <property type="entry name" value="DNA MISMATCH REPAIR PROTEIN MSH3"/>
    <property type="match status" value="1"/>
</dbReference>
<dbReference type="GO" id="GO:0140664">
    <property type="term" value="F:ATP-dependent DNA damage sensor activity"/>
    <property type="evidence" value="ECO:0007669"/>
    <property type="project" value="InterPro"/>
</dbReference>
<accession>A0A210QDR9</accession>
<dbReference type="InterPro" id="IPR036187">
    <property type="entry name" value="DNA_mismatch_repair_MutS_sf"/>
</dbReference>
<dbReference type="NCBIfam" id="NF003810">
    <property type="entry name" value="PRK05399.1"/>
    <property type="match status" value="1"/>
</dbReference>
<evidence type="ECO:0000256" key="10">
    <source>
        <dbReference type="RuleBase" id="RU003756"/>
    </source>
</evidence>
<keyword evidence="7 9" id="KW-0234">DNA repair</keyword>
<dbReference type="GO" id="GO:0005524">
    <property type="term" value="F:ATP binding"/>
    <property type="evidence" value="ECO:0007669"/>
    <property type="project" value="UniProtKB-UniRule"/>
</dbReference>
<dbReference type="GO" id="GO:0005634">
    <property type="term" value="C:nucleus"/>
    <property type="evidence" value="ECO:0007669"/>
    <property type="project" value="UniProtKB-SubCell"/>
</dbReference>
<feature type="domain" description="DNA mismatch repair proteins mutS family" evidence="12">
    <location>
        <begin position="998"/>
        <end position="1014"/>
    </location>
</feature>
<evidence type="ECO:0000256" key="11">
    <source>
        <dbReference type="SAM" id="MobiDB-lite"/>
    </source>
</evidence>
<keyword evidence="8" id="KW-0539">Nucleus</keyword>
<dbReference type="InterPro" id="IPR045076">
    <property type="entry name" value="MutS"/>
</dbReference>
<evidence type="ECO:0000256" key="3">
    <source>
        <dbReference type="ARBA" id="ARBA00022741"/>
    </source>
</evidence>
<dbReference type="Proteomes" id="UP000242188">
    <property type="component" value="Unassembled WGS sequence"/>
</dbReference>
<dbReference type="InterPro" id="IPR007695">
    <property type="entry name" value="DNA_mismatch_repair_MutS-lik_N"/>
</dbReference>
<dbReference type="SUPFAM" id="SSF52540">
    <property type="entry name" value="P-loop containing nucleoside triphosphate hydrolases"/>
    <property type="match status" value="1"/>
</dbReference>
<dbReference type="InterPro" id="IPR027417">
    <property type="entry name" value="P-loop_NTPase"/>
</dbReference>
<feature type="compositionally biased region" description="Basic and acidic residues" evidence="11">
    <location>
        <begin position="16"/>
        <end position="27"/>
    </location>
</feature>
<dbReference type="OrthoDB" id="10252754at2759"/>
<keyword evidence="14" id="KW-1185">Reference proteome</keyword>
<feature type="compositionally biased region" description="Basic and acidic residues" evidence="11">
    <location>
        <begin position="196"/>
        <end position="207"/>
    </location>
</feature>
<feature type="compositionally biased region" description="Basic and acidic residues" evidence="11">
    <location>
        <begin position="74"/>
        <end position="87"/>
    </location>
</feature>
<dbReference type="PIRSF" id="PIRSF037677">
    <property type="entry name" value="DNA_mis_repair_Msh6"/>
    <property type="match status" value="1"/>
</dbReference>
<reference evidence="13 14" key="1">
    <citation type="journal article" date="2017" name="Nat. Ecol. Evol.">
        <title>Scallop genome provides insights into evolution of bilaterian karyotype and development.</title>
        <authorList>
            <person name="Wang S."/>
            <person name="Zhang J."/>
            <person name="Jiao W."/>
            <person name="Li J."/>
            <person name="Xun X."/>
            <person name="Sun Y."/>
            <person name="Guo X."/>
            <person name="Huan P."/>
            <person name="Dong B."/>
            <person name="Zhang L."/>
            <person name="Hu X."/>
            <person name="Sun X."/>
            <person name="Wang J."/>
            <person name="Zhao C."/>
            <person name="Wang Y."/>
            <person name="Wang D."/>
            <person name="Huang X."/>
            <person name="Wang R."/>
            <person name="Lv J."/>
            <person name="Li Y."/>
            <person name="Zhang Z."/>
            <person name="Liu B."/>
            <person name="Lu W."/>
            <person name="Hui Y."/>
            <person name="Liang J."/>
            <person name="Zhou Z."/>
            <person name="Hou R."/>
            <person name="Li X."/>
            <person name="Liu Y."/>
            <person name="Li H."/>
            <person name="Ning X."/>
            <person name="Lin Y."/>
            <person name="Zhao L."/>
            <person name="Xing Q."/>
            <person name="Dou J."/>
            <person name="Li Y."/>
            <person name="Mao J."/>
            <person name="Guo H."/>
            <person name="Dou H."/>
            <person name="Li T."/>
            <person name="Mu C."/>
            <person name="Jiang W."/>
            <person name="Fu Q."/>
            <person name="Fu X."/>
            <person name="Miao Y."/>
            <person name="Liu J."/>
            <person name="Yu Q."/>
            <person name="Li R."/>
            <person name="Liao H."/>
            <person name="Li X."/>
            <person name="Kong Y."/>
            <person name="Jiang Z."/>
            <person name="Chourrout D."/>
            <person name="Li R."/>
            <person name="Bao Z."/>
        </authorList>
    </citation>
    <scope>NUCLEOTIDE SEQUENCE [LARGE SCALE GENOMIC DNA]</scope>
    <source>
        <strain evidence="13 14">PY_sf001</strain>
    </source>
</reference>
<evidence type="ECO:0000256" key="6">
    <source>
        <dbReference type="ARBA" id="ARBA00023125"/>
    </source>
</evidence>
<dbReference type="PROSITE" id="PS00486">
    <property type="entry name" value="DNA_MISMATCH_REPAIR_2"/>
    <property type="match status" value="1"/>
</dbReference>
<evidence type="ECO:0000259" key="12">
    <source>
        <dbReference type="PROSITE" id="PS00486"/>
    </source>
</evidence>
<feature type="region of interest" description="Disordered" evidence="11">
    <location>
        <begin position="42"/>
        <end position="170"/>
    </location>
</feature>
<evidence type="ECO:0000256" key="4">
    <source>
        <dbReference type="ARBA" id="ARBA00022763"/>
    </source>
</evidence>
<dbReference type="STRING" id="6573.A0A210QDR9"/>
<dbReference type="GO" id="GO:0006312">
    <property type="term" value="P:mitotic recombination"/>
    <property type="evidence" value="ECO:0007669"/>
    <property type="project" value="TreeGrafter"/>
</dbReference>
<dbReference type="GO" id="GO:0030983">
    <property type="term" value="F:mismatched DNA binding"/>
    <property type="evidence" value="ECO:0007669"/>
    <property type="project" value="UniProtKB-UniRule"/>
</dbReference>
<proteinExistence type="inferred from homology"/>
<dbReference type="Pfam" id="PF05190">
    <property type="entry name" value="MutS_IV"/>
    <property type="match status" value="1"/>
</dbReference>
<dbReference type="InterPro" id="IPR036678">
    <property type="entry name" value="MutS_con_dom_sf"/>
</dbReference>